<sequence>MSALPRVSSTLTALVTARSAASSRPGSVNVFELNSLPNIDCRYCCWRRTRSKSPPGSP</sequence>
<evidence type="ECO:0000313" key="1">
    <source>
        <dbReference type="EMBL" id="WRL64299.1"/>
    </source>
</evidence>
<name>A0ABZ1B0H0_9ACTN</name>
<evidence type="ECO:0000313" key="2">
    <source>
        <dbReference type="Proteomes" id="UP001324287"/>
    </source>
</evidence>
<accession>A0ABZ1B0H0</accession>
<reference evidence="1 2" key="1">
    <citation type="submission" date="2023-12" db="EMBL/GenBank/DDBJ databases">
        <title>Blastococcus brunescens sp. nov., an actonobacterium isolated from sandstone collected in sahara desert.</title>
        <authorList>
            <person name="Gtari M."/>
            <person name="Ghodhbane F."/>
        </authorList>
    </citation>
    <scope>NUCLEOTIDE SEQUENCE [LARGE SCALE GENOMIC DNA]</scope>
    <source>
        <strain evidence="1 2">BMG 8361</strain>
    </source>
</reference>
<dbReference type="RefSeq" id="WP_324275627.1">
    <property type="nucleotide sequence ID" value="NZ_CP141261.1"/>
</dbReference>
<protein>
    <recommendedName>
        <fullName evidence="3">Secreted protein</fullName>
    </recommendedName>
</protein>
<keyword evidence="2" id="KW-1185">Reference proteome</keyword>
<evidence type="ECO:0008006" key="3">
    <source>
        <dbReference type="Google" id="ProtNLM"/>
    </source>
</evidence>
<proteinExistence type="predicted"/>
<gene>
    <name evidence="1" type="ORF">U6N30_00040</name>
</gene>
<dbReference type="EMBL" id="CP141261">
    <property type="protein sequence ID" value="WRL64299.1"/>
    <property type="molecule type" value="Genomic_DNA"/>
</dbReference>
<dbReference type="Proteomes" id="UP001324287">
    <property type="component" value="Chromosome"/>
</dbReference>
<organism evidence="1 2">
    <name type="scientific">Blastococcus brunescens</name>
    <dbReference type="NCBI Taxonomy" id="1564165"/>
    <lineage>
        <taxon>Bacteria</taxon>
        <taxon>Bacillati</taxon>
        <taxon>Actinomycetota</taxon>
        <taxon>Actinomycetes</taxon>
        <taxon>Geodermatophilales</taxon>
        <taxon>Geodermatophilaceae</taxon>
        <taxon>Blastococcus</taxon>
    </lineage>
</organism>